<reference evidence="1 2" key="1">
    <citation type="submission" date="2020-08" db="EMBL/GenBank/DDBJ databases">
        <title>Genomic Encyclopedia of Type Strains, Phase IV (KMG-IV): sequencing the most valuable type-strain genomes for metagenomic binning, comparative biology and taxonomic classification.</title>
        <authorList>
            <person name="Goeker M."/>
        </authorList>
    </citation>
    <scope>NUCLEOTIDE SEQUENCE [LARGE SCALE GENOMIC DNA]</scope>
    <source>
        <strain evidence="1 2">DSM 22071</strain>
    </source>
</reference>
<comment type="caution">
    <text evidence="1">The sequence shown here is derived from an EMBL/GenBank/DDBJ whole genome shotgun (WGS) entry which is preliminary data.</text>
</comment>
<dbReference type="InterPro" id="IPR007060">
    <property type="entry name" value="FtsL/DivIC"/>
</dbReference>
<gene>
    <name evidence="1" type="ORF">HNR37_001954</name>
</gene>
<dbReference type="AlphaFoldDB" id="A0A7W7Y5S3"/>
<keyword evidence="1" id="KW-0131">Cell cycle</keyword>
<keyword evidence="2" id="KW-1185">Reference proteome</keyword>
<accession>A0A7W7Y5S3</accession>
<sequence length="96" mass="11258">MLIPLITICFAVGFLVSFVFSDMGYLRYREILQDREDLETRLRDVAYEANLVENEIHRLTDDPDHLIRMARQELGMILPGERVIKILDGEVDYDDQ</sequence>
<proteinExistence type="predicted"/>
<evidence type="ECO:0000313" key="1">
    <source>
        <dbReference type="EMBL" id="MBB5022616.1"/>
    </source>
</evidence>
<keyword evidence="1" id="KW-0132">Cell division</keyword>
<dbReference type="GO" id="GO:0051301">
    <property type="term" value="P:cell division"/>
    <property type="evidence" value="ECO:0007669"/>
    <property type="project" value="UniProtKB-KW"/>
</dbReference>
<evidence type="ECO:0000313" key="2">
    <source>
        <dbReference type="Proteomes" id="UP000528322"/>
    </source>
</evidence>
<organism evidence="1 2">
    <name type="scientific">Desulfurispira natronophila</name>
    <dbReference type="NCBI Taxonomy" id="682562"/>
    <lineage>
        <taxon>Bacteria</taxon>
        <taxon>Pseudomonadati</taxon>
        <taxon>Chrysiogenota</taxon>
        <taxon>Chrysiogenia</taxon>
        <taxon>Chrysiogenales</taxon>
        <taxon>Chrysiogenaceae</taxon>
        <taxon>Desulfurispira</taxon>
    </lineage>
</organism>
<dbReference type="EMBL" id="JACHID010000013">
    <property type="protein sequence ID" value="MBB5022616.1"/>
    <property type="molecule type" value="Genomic_DNA"/>
</dbReference>
<protein>
    <submittedName>
        <fullName evidence="1">Cell division protein FtsB</fullName>
    </submittedName>
</protein>
<name>A0A7W7Y5S3_9BACT</name>
<dbReference type="Proteomes" id="UP000528322">
    <property type="component" value="Unassembled WGS sequence"/>
</dbReference>
<dbReference type="Pfam" id="PF04977">
    <property type="entry name" value="DivIC"/>
    <property type="match status" value="1"/>
</dbReference>